<protein>
    <submittedName>
        <fullName evidence="2">Uncharacterized protein</fullName>
    </submittedName>
</protein>
<organism evidence="2">
    <name type="scientific">Ostreococcus tauri</name>
    <name type="common">Marine green alga</name>
    <dbReference type="NCBI Taxonomy" id="70448"/>
    <lineage>
        <taxon>Eukaryota</taxon>
        <taxon>Viridiplantae</taxon>
        <taxon>Chlorophyta</taxon>
        <taxon>Mamiellophyceae</taxon>
        <taxon>Mamiellales</taxon>
        <taxon>Bathycoccaceae</taxon>
        <taxon>Ostreococcus</taxon>
    </lineage>
</organism>
<reference evidence="2" key="1">
    <citation type="submission" date="2017-04" db="EMBL/GenBank/DDBJ databases">
        <title>Population genomics of picophytoplankton unveils novel chromosome hypervariability.</title>
        <authorList>
            <consortium name="DOE Joint Genome Institute"/>
            <person name="Blanc-Mathieu R."/>
            <person name="Krasovec M."/>
            <person name="Hebrard M."/>
            <person name="Yau S."/>
            <person name="Desgranges E."/>
            <person name="Martin J."/>
            <person name="Schackwitz W."/>
            <person name="Kuo A."/>
            <person name="Salin G."/>
            <person name="Donnadieu C."/>
            <person name="Desdevises Y."/>
            <person name="Sanchez-Ferandin S."/>
            <person name="Moreau H."/>
            <person name="Rivals E."/>
            <person name="Grigoriev I.V."/>
            <person name="Grimsley N."/>
            <person name="Eyre-Walker A."/>
            <person name="Piganeau G."/>
        </authorList>
    </citation>
    <scope>NUCLEOTIDE SEQUENCE [LARGE SCALE GENOMIC DNA]</scope>
    <source>
        <strain evidence="2">RCC 1115</strain>
    </source>
</reference>
<sequence length="490" mass="54967">MPSRVSVTLPRSRASVRRRAGVDGGARHRIRVIVSAHGSVDDDARRARASSLVRALLSGDVLDGVRVVAIEQSAPSALTNVCTLAEACHWRRRALPAVEGSAGRSCALASEKTGQRMRCRKSNDFIATLFAKIEAETDGRIALSRFDLFHAHAFTYEPARRLGMLFHAKEYPARDEVRFNVDLGHCQVDSNVRFDEDEMSERNILWLSVDSHRSVLAFLDTSNESLKELLTVPELHTTFEGDFGKVQGDVYYFHALRNRKPSERVRKTTMVSFECDVAEILSAKERLARNDDSDPAYYLCRIFVFCQFTPERGDFLSSVFELESRVSSIGNGLLVRYENSILVVLESFPKQIDIALRLLDGGDQSPWTSRVCSSEEGVERVFEDFRVIQDAGEDAGSTSYEIKHCDENEVTSALIRIVHEFLASDSPQTSNVDKCLSRISLDGEQFLFTCREFLDEFDIETHVCRAVDSSETAQIESLLIESDELRSVGV</sequence>
<name>A0A1Y5I749_OSTTA</name>
<evidence type="ECO:0000313" key="2">
    <source>
        <dbReference type="EMBL" id="OUS43002.1"/>
    </source>
</evidence>
<dbReference type="Proteomes" id="UP000195557">
    <property type="component" value="Unassembled WGS sequence"/>
</dbReference>
<proteinExistence type="predicted"/>
<dbReference type="PANTHER" id="PTHR35759:SF1">
    <property type="entry name" value="OS07G0673000 PROTEIN"/>
    <property type="match status" value="1"/>
</dbReference>
<dbReference type="PANTHER" id="PTHR35759">
    <property type="entry name" value="BNAA09G03860D PROTEIN"/>
    <property type="match status" value="1"/>
</dbReference>
<evidence type="ECO:0000256" key="1">
    <source>
        <dbReference type="SAM" id="MobiDB-lite"/>
    </source>
</evidence>
<feature type="region of interest" description="Disordered" evidence="1">
    <location>
        <begin position="1"/>
        <end position="20"/>
    </location>
</feature>
<accession>A0A1Y5I749</accession>
<gene>
    <name evidence="2" type="ORF">BE221DRAFT_175938</name>
</gene>
<dbReference type="AlphaFoldDB" id="A0A1Y5I749"/>
<dbReference type="EMBL" id="KZ155835">
    <property type="protein sequence ID" value="OUS43002.1"/>
    <property type="molecule type" value="Genomic_DNA"/>
</dbReference>